<feature type="region of interest" description="Disordered" evidence="3">
    <location>
        <begin position="674"/>
        <end position="721"/>
    </location>
</feature>
<feature type="compositionally biased region" description="Polar residues" evidence="3">
    <location>
        <begin position="634"/>
        <end position="648"/>
    </location>
</feature>
<dbReference type="EMBL" id="NBIV01000005">
    <property type="protein sequence ID" value="PXF49379.1"/>
    <property type="molecule type" value="Genomic_DNA"/>
</dbReference>
<dbReference type="GO" id="GO:0003677">
    <property type="term" value="F:DNA binding"/>
    <property type="evidence" value="ECO:0007669"/>
    <property type="project" value="UniProtKB-UniRule"/>
</dbReference>
<feature type="compositionally biased region" description="Pro residues" evidence="3">
    <location>
        <begin position="33"/>
        <end position="43"/>
    </location>
</feature>
<keyword evidence="1 2" id="KW-0238">DNA-binding</keyword>
<feature type="region of interest" description="Disordered" evidence="3">
    <location>
        <begin position="177"/>
        <end position="211"/>
    </location>
</feature>
<dbReference type="InterPro" id="IPR009057">
    <property type="entry name" value="Homeodomain-like_sf"/>
</dbReference>
<feature type="DNA-binding region" description="Homeobox" evidence="1">
    <location>
        <begin position="122"/>
        <end position="181"/>
    </location>
</feature>
<feature type="compositionally biased region" description="Basic and acidic residues" evidence="3">
    <location>
        <begin position="710"/>
        <end position="721"/>
    </location>
</feature>
<evidence type="ECO:0000256" key="3">
    <source>
        <dbReference type="SAM" id="MobiDB-lite"/>
    </source>
</evidence>
<evidence type="ECO:0000313" key="6">
    <source>
        <dbReference type="Proteomes" id="UP000247409"/>
    </source>
</evidence>
<evidence type="ECO:0000256" key="2">
    <source>
        <dbReference type="RuleBase" id="RU000682"/>
    </source>
</evidence>
<evidence type="ECO:0000259" key="4">
    <source>
        <dbReference type="PROSITE" id="PS50071"/>
    </source>
</evidence>
<comment type="caution">
    <text evidence="5">The sequence shown here is derived from an EMBL/GenBank/DDBJ whole genome shotgun (WGS) entry which is preliminary data.</text>
</comment>
<protein>
    <submittedName>
        <fullName evidence="5">Homeobox protein Mix.2</fullName>
    </submittedName>
</protein>
<feature type="region of interest" description="Disordered" evidence="3">
    <location>
        <begin position="743"/>
        <end position="797"/>
    </location>
</feature>
<dbReference type="Pfam" id="PF00046">
    <property type="entry name" value="Homeodomain"/>
    <property type="match status" value="1"/>
</dbReference>
<feature type="region of interest" description="Disordered" evidence="3">
    <location>
        <begin position="514"/>
        <end position="598"/>
    </location>
</feature>
<accession>A0A2V3J4R7</accession>
<feature type="region of interest" description="Disordered" evidence="3">
    <location>
        <begin position="15"/>
        <end position="125"/>
    </location>
</feature>
<dbReference type="AlphaFoldDB" id="A0A2V3J4R7"/>
<dbReference type="GO" id="GO:0005634">
    <property type="term" value="C:nucleus"/>
    <property type="evidence" value="ECO:0007669"/>
    <property type="project" value="UniProtKB-SubCell"/>
</dbReference>
<feature type="compositionally biased region" description="Low complexity" evidence="3">
    <location>
        <begin position="15"/>
        <end position="26"/>
    </location>
</feature>
<keyword evidence="1 2" id="KW-0539">Nucleus</keyword>
<sequence length="797" mass="86765">MADDGAMHSLLAAVAAAAASSASPSPNRRRPQPPDPAVSPQPSSPSVDRHSPPPPPPLPPPLPVPPPLPPQQMRRQPPPPPLSSPHPPQPKQQPQPQQFPPKHHPQSLPLTKLPALPAYEKKRKGARIFSAQEKDILEANYAKNKFPSRLHMETLGKALGKGSEKVRTWYNNRRATDRRQGIDVTRNATDDLTPTSSSFPSSPFPSPSPLVEETVLLPSHVLAHLQPTNVQPTPPSASPNPPTTPKPQTSSAPSLPPRTPDSRFPTATSPYVNVTPSSISWAPSIANTPTTHFSPASYPSNRFRISPLRIRHVCISLASHFLFGELPHNLQLDRGLEVKFLFGKKRVVYEWYYGHDHSLAQTTGGPYCKMEMNFASICDMQLFTRPTMSMLILSFSLMPTLFLQTQQSMDKYKLRSQQRQYRRVSSSEFPIPVHQHNHAILLRSDEAIRTVKILLEDTPRLTSVLQVHNHKPFPIQLPPVLQNVQHLSSSASDTPLPVQTMPIALPSCSAQAVTAAKAQPQQSATPPPPPALPPHALQKGAATISSMACSTPAGTSRSRTITPCSTVRRRPLSIHELSSRPDATPTDTGANDEQKRSISQVRHYAKTSVMKTTVSKNEALLKQSRSASVKAPNAHTSTPATSWRSPATPFTRTSTLVFSGGARGSCNAKPLTERINHRDTPTNGTRVRRELNFNGYGGGDTTTSSAYKRKANEMGGKENDERAVVRRRTVHVNGSAKANVRLLAAGIPPPPLPPPLPSSRKEEGAVQNGGQHADEKGATCSSAPKDEGGRLLQKLPR</sequence>
<name>A0A2V3J4R7_9FLOR</name>
<dbReference type="SUPFAM" id="SSF46689">
    <property type="entry name" value="Homeodomain-like"/>
    <property type="match status" value="1"/>
</dbReference>
<dbReference type="Proteomes" id="UP000247409">
    <property type="component" value="Unassembled WGS sequence"/>
</dbReference>
<dbReference type="SMART" id="SM00389">
    <property type="entry name" value="HOX"/>
    <property type="match status" value="1"/>
</dbReference>
<feature type="region of interest" description="Disordered" evidence="3">
    <location>
        <begin position="624"/>
        <end position="648"/>
    </location>
</feature>
<dbReference type="Gene3D" id="1.10.10.60">
    <property type="entry name" value="Homeodomain-like"/>
    <property type="match status" value="1"/>
</dbReference>
<keyword evidence="1 2" id="KW-0371">Homeobox</keyword>
<dbReference type="OrthoDB" id="5281at2759"/>
<organism evidence="5 6">
    <name type="scientific">Gracilariopsis chorda</name>
    <dbReference type="NCBI Taxonomy" id="448386"/>
    <lineage>
        <taxon>Eukaryota</taxon>
        <taxon>Rhodophyta</taxon>
        <taxon>Florideophyceae</taxon>
        <taxon>Rhodymeniophycidae</taxon>
        <taxon>Gracilariales</taxon>
        <taxon>Gracilariaceae</taxon>
        <taxon>Gracilariopsis</taxon>
    </lineage>
</organism>
<feature type="compositionally biased region" description="Pro residues" evidence="3">
    <location>
        <begin position="52"/>
        <end position="99"/>
    </location>
</feature>
<feature type="compositionally biased region" description="Low complexity" evidence="3">
    <location>
        <begin position="514"/>
        <end position="524"/>
    </location>
</feature>
<gene>
    <name evidence="5" type="ORF">BWQ96_00695</name>
</gene>
<proteinExistence type="predicted"/>
<evidence type="ECO:0000313" key="5">
    <source>
        <dbReference type="EMBL" id="PXF49379.1"/>
    </source>
</evidence>
<feature type="region of interest" description="Disordered" evidence="3">
    <location>
        <begin position="226"/>
        <end position="270"/>
    </location>
</feature>
<feature type="domain" description="Homeobox" evidence="4">
    <location>
        <begin position="120"/>
        <end position="180"/>
    </location>
</feature>
<comment type="subcellular location">
    <subcellularLocation>
        <location evidence="1 2">Nucleus</location>
    </subcellularLocation>
</comment>
<dbReference type="InterPro" id="IPR001356">
    <property type="entry name" value="HD"/>
</dbReference>
<feature type="compositionally biased region" description="Pro residues" evidence="3">
    <location>
        <begin position="232"/>
        <end position="245"/>
    </location>
</feature>
<reference evidence="5 6" key="1">
    <citation type="journal article" date="2018" name="Mol. Biol. Evol.">
        <title>Analysis of the draft genome of the red seaweed Gracilariopsis chorda provides insights into genome size evolution in Rhodophyta.</title>
        <authorList>
            <person name="Lee J."/>
            <person name="Yang E.C."/>
            <person name="Graf L."/>
            <person name="Yang J.H."/>
            <person name="Qiu H."/>
            <person name="Zel Zion U."/>
            <person name="Chan C.X."/>
            <person name="Stephens T.G."/>
            <person name="Weber A.P.M."/>
            <person name="Boo G.H."/>
            <person name="Boo S.M."/>
            <person name="Kim K.M."/>
            <person name="Shin Y."/>
            <person name="Jung M."/>
            <person name="Lee S.J."/>
            <person name="Yim H.S."/>
            <person name="Lee J.H."/>
            <person name="Bhattacharya D."/>
            <person name="Yoon H.S."/>
        </authorList>
    </citation>
    <scope>NUCLEOTIDE SEQUENCE [LARGE SCALE GENOMIC DNA]</scope>
    <source>
        <strain evidence="5 6">SKKU-2015</strain>
        <tissue evidence="5">Whole body</tissue>
    </source>
</reference>
<feature type="compositionally biased region" description="Pro residues" evidence="3">
    <location>
        <begin position="747"/>
        <end position="757"/>
    </location>
</feature>
<evidence type="ECO:0000256" key="1">
    <source>
        <dbReference type="PROSITE-ProRule" id="PRU00108"/>
    </source>
</evidence>
<dbReference type="PROSITE" id="PS50071">
    <property type="entry name" value="HOMEOBOX_2"/>
    <property type="match status" value="1"/>
</dbReference>
<dbReference type="CDD" id="cd00086">
    <property type="entry name" value="homeodomain"/>
    <property type="match status" value="1"/>
</dbReference>
<feature type="compositionally biased region" description="Polar residues" evidence="3">
    <location>
        <begin position="543"/>
        <end position="565"/>
    </location>
</feature>
<keyword evidence="6" id="KW-1185">Reference proteome</keyword>